<evidence type="ECO:0000256" key="1">
    <source>
        <dbReference type="ARBA" id="ARBA00004571"/>
    </source>
</evidence>
<dbReference type="EMBL" id="FLUL01000001">
    <property type="protein sequence ID" value="SBV92056.1"/>
    <property type="molecule type" value="Genomic_DNA"/>
</dbReference>
<protein>
    <recommendedName>
        <fullName evidence="10">Outer membrane protein</fullName>
    </recommendedName>
</protein>
<reference evidence="9" key="1">
    <citation type="submission" date="2016-04" db="EMBL/GenBank/DDBJ databases">
        <authorList>
            <person name="Evans L.H."/>
            <person name="Alamgir A."/>
            <person name="Owens N."/>
            <person name="Weber N.D."/>
            <person name="Virtaneva K."/>
            <person name="Barbian K."/>
            <person name="Babar A."/>
            <person name="Rosenke K."/>
        </authorList>
    </citation>
    <scope>NUCLEOTIDE SEQUENCE</scope>
    <source>
        <strain evidence="9">86-2</strain>
    </source>
</reference>
<evidence type="ECO:0000256" key="8">
    <source>
        <dbReference type="SAM" id="SignalP"/>
    </source>
</evidence>
<evidence type="ECO:0000256" key="3">
    <source>
        <dbReference type="ARBA" id="ARBA00022452"/>
    </source>
</evidence>
<dbReference type="AlphaFoldDB" id="A0A212IXW6"/>
<gene>
    <name evidence="9" type="ORF">KL86DYS2_10293</name>
</gene>
<dbReference type="Gene3D" id="2.40.160.60">
    <property type="entry name" value="Outer membrane protein transport protein (OMPP1/FadL/TodX)"/>
    <property type="match status" value="1"/>
</dbReference>
<evidence type="ECO:0000256" key="7">
    <source>
        <dbReference type="ARBA" id="ARBA00023237"/>
    </source>
</evidence>
<organism evidence="9">
    <name type="scientific">uncultured Dysgonomonas sp</name>
    <dbReference type="NCBI Taxonomy" id="206096"/>
    <lineage>
        <taxon>Bacteria</taxon>
        <taxon>Pseudomonadati</taxon>
        <taxon>Bacteroidota</taxon>
        <taxon>Bacteroidia</taxon>
        <taxon>Bacteroidales</taxon>
        <taxon>Dysgonomonadaceae</taxon>
        <taxon>Dysgonomonas</taxon>
        <taxon>environmental samples</taxon>
    </lineage>
</organism>
<evidence type="ECO:0000256" key="4">
    <source>
        <dbReference type="ARBA" id="ARBA00022692"/>
    </source>
</evidence>
<keyword evidence="4" id="KW-0812">Transmembrane</keyword>
<evidence type="ECO:0000256" key="6">
    <source>
        <dbReference type="ARBA" id="ARBA00023136"/>
    </source>
</evidence>
<keyword evidence="6" id="KW-0472">Membrane</keyword>
<comment type="similarity">
    <text evidence="2">Belongs to the OmpP1/FadL family.</text>
</comment>
<feature type="chain" id="PRO_5012307122" description="Outer membrane protein" evidence="8">
    <location>
        <begin position="23"/>
        <end position="439"/>
    </location>
</feature>
<accession>A0A212IXW6</accession>
<keyword evidence="7" id="KW-0998">Cell outer membrane</keyword>
<feature type="signal peptide" evidence="8">
    <location>
        <begin position="1"/>
        <end position="22"/>
    </location>
</feature>
<name>A0A212IXW6_9BACT</name>
<keyword evidence="5 8" id="KW-0732">Signal</keyword>
<dbReference type="Pfam" id="PF03349">
    <property type="entry name" value="Toluene_X"/>
    <property type="match status" value="1"/>
</dbReference>
<comment type="subcellular location">
    <subcellularLocation>
        <location evidence="1">Cell outer membrane</location>
        <topology evidence="1">Multi-pass membrane protein</topology>
    </subcellularLocation>
</comment>
<proteinExistence type="inferred from homology"/>
<dbReference type="GO" id="GO:0009279">
    <property type="term" value="C:cell outer membrane"/>
    <property type="evidence" value="ECO:0007669"/>
    <property type="project" value="UniProtKB-SubCell"/>
</dbReference>
<sequence length="439" mass="48261">MLKRKVLLLFAVSAIMVCSIEAQTNSPYSRYGYGVLRDQYVGASKAMGGIGYGLRNSQSANPLNPASYSRVDSLTFLFDMGVSFNKGKLSDGTNSDSHYSGGLDYITILVPLKKGLGMSFGVIPFSSVGYKFGSTETASGGTTVTYTKSFTGSGGLSQVYGGLGYSTPLKGFSVGANASFLFGKMNHTRSLPSVGSSGTNSYTSTDYTELSMKSAKFDIGVQYEFPVSKKDVFTVGAVYSPKINSKADYTNYHYELNVAGGIASGDTITQNGISAGLPETYGAGFTWKRNERLVVGADITYQKWDGVKYSSLMGDELSDSERFNNRWRYNVGAEYMIDPYDRSFFKKIKFRGGLNYSNSYLNVTEASTKKVEGYKEYGATLGFGFPIRDNLGGRVSYINLNFEYKKIKPQIKTMIAEEYFGVSLNVNINEFWFFRKKID</sequence>
<evidence type="ECO:0000256" key="2">
    <source>
        <dbReference type="ARBA" id="ARBA00008163"/>
    </source>
</evidence>
<dbReference type="RefSeq" id="WP_296946405.1">
    <property type="nucleotide sequence ID" value="NZ_LT599021.1"/>
</dbReference>
<evidence type="ECO:0008006" key="10">
    <source>
        <dbReference type="Google" id="ProtNLM"/>
    </source>
</evidence>
<keyword evidence="3" id="KW-1134">Transmembrane beta strand</keyword>
<dbReference type="InterPro" id="IPR005017">
    <property type="entry name" value="OMPP1/FadL/TodX"/>
</dbReference>
<dbReference type="SUPFAM" id="SSF56935">
    <property type="entry name" value="Porins"/>
    <property type="match status" value="1"/>
</dbReference>
<evidence type="ECO:0000256" key="5">
    <source>
        <dbReference type="ARBA" id="ARBA00022729"/>
    </source>
</evidence>
<evidence type="ECO:0000313" key="9">
    <source>
        <dbReference type="EMBL" id="SBV92056.1"/>
    </source>
</evidence>